<dbReference type="GO" id="GO:0008684">
    <property type="term" value="F:2-oxopent-4-enoate hydratase activity"/>
    <property type="evidence" value="ECO:0007669"/>
    <property type="project" value="TreeGrafter"/>
</dbReference>
<dbReference type="OrthoDB" id="9792137at2"/>
<protein>
    <submittedName>
        <fullName evidence="3">4-oxalocrotonate decarboxylase</fullName>
    </submittedName>
</protein>
<dbReference type="PANTHER" id="PTHR30143:SF0">
    <property type="entry name" value="2-KETO-4-PENTENOATE HYDRATASE"/>
    <property type="match status" value="1"/>
</dbReference>
<dbReference type="AlphaFoldDB" id="A0A3N4GGF3"/>
<evidence type="ECO:0000313" key="3">
    <source>
        <dbReference type="EMBL" id="RPA60477.1"/>
    </source>
</evidence>
<dbReference type="EMBL" id="RKMG01000015">
    <property type="protein sequence ID" value="RPA60477.1"/>
    <property type="molecule type" value="Genomic_DNA"/>
</dbReference>
<feature type="domain" description="Fumarylacetoacetase-like C-terminal" evidence="2">
    <location>
        <begin position="92"/>
        <end position="258"/>
    </location>
</feature>
<gene>
    <name evidence="3" type="ORF">EF384_05675</name>
</gene>
<dbReference type="InterPro" id="IPR011234">
    <property type="entry name" value="Fumarylacetoacetase-like_C"/>
</dbReference>
<name>A0A3N4GGF3_9LACT</name>
<accession>A0A3N4GGF3</accession>
<dbReference type="Gene3D" id="3.90.850.10">
    <property type="entry name" value="Fumarylacetoacetase-like, C-terminal domain"/>
    <property type="match status" value="1"/>
</dbReference>
<dbReference type="GO" id="GO:0005737">
    <property type="term" value="C:cytoplasm"/>
    <property type="evidence" value="ECO:0007669"/>
    <property type="project" value="TreeGrafter"/>
</dbReference>
<dbReference type="InterPro" id="IPR036663">
    <property type="entry name" value="Fumarylacetoacetase_C_sf"/>
</dbReference>
<organism evidence="3 4">
    <name type="scientific">Aerococcus agrisoli</name>
    <dbReference type="NCBI Taxonomy" id="2487350"/>
    <lineage>
        <taxon>Bacteria</taxon>
        <taxon>Bacillati</taxon>
        <taxon>Bacillota</taxon>
        <taxon>Bacilli</taxon>
        <taxon>Lactobacillales</taxon>
        <taxon>Aerococcaceae</taxon>
        <taxon>Aerococcus</taxon>
    </lineage>
</organism>
<proteinExistence type="predicted"/>
<sequence length="259" mass="28062">MNEDSLIHEIAMELYDAQKEKRAISSIVDTQAIDLSLDQAYHVQEALIQLKRMHGSRVLAPKLGLTSEAKMTQMGVNQPIYGYIFADGSVGDTILVDNYIHPKIEAEIVVTLAKDMMGPVTAEDVAKNVSAVFSGVEIIDSRYEDFKFQLQDVVADNTSASGYYLSEQAFALEDIDIESETAQILVNGEVISNGQGSNVLGSPINALVSLINQLAKRGESVKAGQPILTGALGQAVTLNSGDSIQVKFQNLESLHFTVK</sequence>
<dbReference type="InterPro" id="IPR050772">
    <property type="entry name" value="Hydratase-Decarb/MhpD_sf"/>
</dbReference>
<dbReference type="PANTHER" id="PTHR30143">
    <property type="entry name" value="ACID HYDRATASE"/>
    <property type="match status" value="1"/>
</dbReference>
<reference evidence="3 4" key="1">
    <citation type="submission" date="2018-11" db="EMBL/GenBank/DDBJ databases">
        <title>Aerococcus sp. SJQ22, whole genome shotgun sequence.</title>
        <authorList>
            <person name="Sun L."/>
            <person name="Gao X."/>
            <person name="Chen W."/>
            <person name="Huang K."/>
        </authorList>
    </citation>
    <scope>NUCLEOTIDE SEQUENCE [LARGE SCALE GENOMIC DNA]</scope>
    <source>
        <strain evidence="3 4">SJQ22</strain>
    </source>
</reference>
<keyword evidence="1" id="KW-0456">Lyase</keyword>
<evidence type="ECO:0000313" key="4">
    <source>
        <dbReference type="Proteomes" id="UP000273977"/>
    </source>
</evidence>
<dbReference type="Proteomes" id="UP000273977">
    <property type="component" value="Unassembled WGS sequence"/>
</dbReference>
<dbReference type="Pfam" id="PF01557">
    <property type="entry name" value="FAA_hydrolase"/>
    <property type="match status" value="1"/>
</dbReference>
<comment type="caution">
    <text evidence="3">The sequence shown here is derived from an EMBL/GenBank/DDBJ whole genome shotgun (WGS) entry which is preliminary data.</text>
</comment>
<evidence type="ECO:0000259" key="2">
    <source>
        <dbReference type="Pfam" id="PF01557"/>
    </source>
</evidence>
<dbReference type="SUPFAM" id="SSF56529">
    <property type="entry name" value="FAH"/>
    <property type="match status" value="1"/>
</dbReference>
<keyword evidence="4" id="KW-1185">Reference proteome</keyword>
<evidence type="ECO:0000256" key="1">
    <source>
        <dbReference type="ARBA" id="ARBA00023239"/>
    </source>
</evidence>
<dbReference type="RefSeq" id="WP_123780118.1">
    <property type="nucleotide sequence ID" value="NZ_RKMG01000015.1"/>
</dbReference>